<gene>
    <name evidence="4" type="ORF">GCM10023340_27750</name>
</gene>
<reference evidence="5" key="1">
    <citation type="journal article" date="2019" name="Int. J. Syst. Evol. Microbiol.">
        <title>The Global Catalogue of Microorganisms (GCM) 10K type strain sequencing project: providing services to taxonomists for standard genome sequencing and annotation.</title>
        <authorList>
            <consortium name="The Broad Institute Genomics Platform"/>
            <consortium name="The Broad Institute Genome Sequencing Center for Infectious Disease"/>
            <person name="Wu L."/>
            <person name="Ma J."/>
        </authorList>
    </citation>
    <scope>NUCLEOTIDE SEQUENCE [LARGE SCALE GENOMIC DNA]</scope>
    <source>
        <strain evidence="5">JCM 18459</strain>
    </source>
</reference>
<dbReference type="Proteomes" id="UP001500221">
    <property type="component" value="Unassembled WGS sequence"/>
</dbReference>
<keyword evidence="4" id="KW-0482">Metalloprotease</keyword>
<keyword evidence="5" id="KW-1185">Reference proteome</keyword>
<evidence type="ECO:0000256" key="1">
    <source>
        <dbReference type="SAM" id="MobiDB-lite"/>
    </source>
</evidence>
<feature type="region of interest" description="Disordered" evidence="1">
    <location>
        <begin position="1"/>
        <end position="21"/>
    </location>
</feature>
<accession>A0ABP9PQE4</accession>
<feature type="domain" description="CAAX prenyl protease 2/Lysostaphin resistance protein A-like" evidence="3">
    <location>
        <begin position="169"/>
        <end position="264"/>
    </location>
</feature>
<keyword evidence="4" id="KW-0378">Hydrolase</keyword>
<evidence type="ECO:0000313" key="5">
    <source>
        <dbReference type="Proteomes" id="UP001500221"/>
    </source>
</evidence>
<protein>
    <submittedName>
        <fullName evidence="4">CPBP family intramembrane metalloprotease</fullName>
    </submittedName>
</protein>
<dbReference type="InterPro" id="IPR003675">
    <property type="entry name" value="Rce1/LyrA-like_dom"/>
</dbReference>
<feature type="transmembrane region" description="Helical" evidence="2">
    <location>
        <begin position="264"/>
        <end position="283"/>
    </location>
</feature>
<feature type="transmembrane region" description="Helical" evidence="2">
    <location>
        <begin position="167"/>
        <end position="188"/>
    </location>
</feature>
<evidence type="ECO:0000256" key="2">
    <source>
        <dbReference type="SAM" id="Phobius"/>
    </source>
</evidence>
<feature type="transmembrane region" description="Helical" evidence="2">
    <location>
        <begin position="80"/>
        <end position="105"/>
    </location>
</feature>
<dbReference type="PANTHER" id="PTHR36435">
    <property type="entry name" value="SLR1288 PROTEIN"/>
    <property type="match status" value="1"/>
</dbReference>
<feature type="transmembrane region" description="Helical" evidence="2">
    <location>
        <begin position="289"/>
        <end position="309"/>
    </location>
</feature>
<keyword evidence="2" id="KW-0472">Membrane</keyword>
<dbReference type="InterPro" id="IPR052710">
    <property type="entry name" value="CAAX_protease"/>
</dbReference>
<dbReference type="GO" id="GO:0008237">
    <property type="term" value="F:metallopeptidase activity"/>
    <property type="evidence" value="ECO:0007669"/>
    <property type="project" value="UniProtKB-KW"/>
</dbReference>
<feature type="transmembrane region" description="Helical" evidence="2">
    <location>
        <begin position="32"/>
        <end position="60"/>
    </location>
</feature>
<sequence length="328" mass="34190">MRWREHVSGGEPDGPDGVEYHRLPTAGRSGPGWGVLAIVAAVVGFLVAQLVVATGFQVYYAVTGADVRDSFDALLDTDALTPAGLAFVLLAITAAIPFMMVAYRLVIGLPVGWLMSVARRMRWRWLLVSLGVGVAALVFKIVLAAVVPAGDLSTTETTSANDVTRTTVAFLVVIVLFVPLQAAAEEYVFRGLMLQGCGTLVANAVVSKVVAVVVPAVVFALFHGSQSVPVFIDRLAFGVAAGILAIATGGLEAAIAFHVANNWIAFLVTLFFGDITTALNPTGGDGWDVVVSVVSAAVFVLMAVGAARAMGLTTRAVRTELVGPVARV</sequence>
<feature type="transmembrane region" description="Helical" evidence="2">
    <location>
        <begin position="200"/>
        <end position="223"/>
    </location>
</feature>
<dbReference type="EMBL" id="BAABKG010000003">
    <property type="protein sequence ID" value="GAA5150496.1"/>
    <property type="molecule type" value="Genomic_DNA"/>
</dbReference>
<keyword evidence="2" id="KW-1133">Transmembrane helix</keyword>
<evidence type="ECO:0000259" key="3">
    <source>
        <dbReference type="Pfam" id="PF02517"/>
    </source>
</evidence>
<feature type="transmembrane region" description="Helical" evidence="2">
    <location>
        <begin position="235"/>
        <end position="257"/>
    </location>
</feature>
<evidence type="ECO:0000313" key="4">
    <source>
        <dbReference type="EMBL" id="GAA5150496.1"/>
    </source>
</evidence>
<keyword evidence="4" id="KW-0645">Protease</keyword>
<keyword evidence="2" id="KW-0812">Transmembrane</keyword>
<proteinExistence type="predicted"/>
<name>A0ABP9PQE4_9ACTN</name>
<organism evidence="4 5">
    <name type="scientific">Nocardioides marinquilinus</name>
    <dbReference type="NCBI Taxonomy" id="1210400"/>
    <lineage>
        <taxon>Bacteria</taxon>
        <taxon>Bacillati</taxon>
        <taxon>Actinomycetota</taxon>
        <taxon>Actinomycetes</taxon>
        <taxon>Propionibacteriales</taxon>
        <taxon>Nocardioidaceae</taxon>
        <taxon>Nocardioides</taxon>
    </lineage>
</organism>
<comment type="caution">
    <text evidence="4">The sequence shown here is derived from an EMBL/GenBank/DDBJ whole genome shotgun (WGS) entry which is preliminary data.</text>
</comment>
<feature type="transmembrane region" description="Helical" evidence="2">
    <location>
        <begin position="125"/>
        <end position="147"/>
    </location>
</feature>
<dbReference type="PANTHER" id="PTHR36435:SF1">
    <property type="entry name" value="CAAX AMINO TERMINAL PROTEASE FAMILY PROTEIN"/>
    <property type="match status" value="1"/>
</dbReference>
<dbReference type="Pfam" id="PF02517">
    <property type="entry name" value="Rce1-like"/>
    <property type="match status" value="1"/>
</dbReference>